<evidence type="ECO:0000313" key="9">
    <source>
        <dbReference type="Proteomes" id="UP001596445"/>
    </source>
</evidence>
<dbReference type="PRINTS" id="PR00344">
    <property type="entry name" value="BCTRLSENSOR"/>
</dbReference>
<protein>
    <recommendedName>
        <fullName evidence="2">histidine kinase</fullName>
        <ecNumber evidence="2">2.7.13.3</ecNumber>
    </recommendedName>
</protein>
<name>A0ABD5W1E9_9EURY</name>
<dbReference type="InterPro" id="IPR003594">
    <property type="entry name" value="HATPase_dom"/>
</dbReference>
<accession>A0ABD5W1E9</accession>
<dbReference type="Pfam" id="PF02518">
    <property type="entry name" value="HATPase_c"/>
    <property type="match status" value="1"/>
</dbReference>
<dbReference type="InterPro" id="IPR036890">
    <property type="entry name" value="HATPase_C_sf"/>
</dbReference>
<dbReference type="InterPro" id="IPR036097">
    <property type="entry name" value="HisK_dim/P_sf"/>
</dbReference>
<feature type="domain" description="Histidine kinase" evidence="7">
    <location>
        <begin position="125"/>
        <end position="316"/>
    </location>
</feature>
<keyword evidence="3" id="KW-0597">Phosphoprotein</keyword>
<keyword evidence="4" id="KW-0808">Transferase</keyword>
<dbReference type="InterPro" id="IPR050736">
    <property type="entry name" value="Sensor_HK_Regulatory"/>
</dbReference>
<dbReference type="Pfam" id="PF00512">
    <property type="entry name" value="HisKA"/>
    <property type="match status" value="1"/>
</dbReference>
<dbReference type="Proteomes" id="UP001596445">
    <property type="component" value="Unassembled WGS sequence"/>
</dbReference>
<dbReference type="GO" id="GO:0004673">
    <property type="term" value="F:protein histidine kinase activity"/>
    <property type="evidence" value="ECO:0007669"/>
    <property type="project" value="UniProtKB-EC"/>
</dbReference>
<dbReference type="AlphaFoldDB" id="A0ABD5W1E9"/>
<keyword evidence="5 8" id="KW-0418">Kinase</keyword>
<dbReference type="EMBL" id="JBHSZI010000001">
    <property type="protein sequence ID" value="MFC7057797.1"/>
    <property type="molecule type" value="Genomic_DNA"/>
</dbReference>
<evidence type="ECO:0000256" key="6">
    <source>
        <dbReference type="ARBA" id="ARBA00023012"/>
    </source>
</evidence>
<comment type="caution">
    <text evidence="8">The sequence shown here is derived from an EMBL/GenBank/DDBJ whole genome shotgun (WGS) entry which is preliminary data.</text>
</comment>
<organism evidence="8 9">
    <name type="scientific">Halovenus salina</name>
    <dbReference type="NCBI Taxonomy" id="1510225"/>
    <lineage>
        <taxon>Archaea</taxon>
        <taxon>Methanobacteriati</taxon>
        <taxon>Methanobacteriota</taxon>
        <taxon>Stenosarchaea group</taxon>
        <taxon>Halobacteria</taxon>
        <taxon>Halobacteriales</taxon>
        <taxon>Haloarculaceae</taxon>
        <taxon>Halovenus</taxon>
    </lineage>
</organism>
<evidence type="ECO:0000256" key="2">
    <source>
        <dbReference type="ARBA" id="ARBA00012438"/>
    </source>
</evidence>
<dbReference type="PROSITE" id="PS50109">
    <property type="entry name" value="HIS_KIN"/>
    <property type="match status" value="1"/>
</dbReference>
<evidence type="ECO:0000259" key="7">
    <source>
        <dbReference type="PROSITE" id="PS50109"/>
    </source>
</evidence>
<dbReference type="PANTHER" id="PTHR43711">
    <property type="entry name" value="TWO-COMPONENT HISTIDINE KINASE"/>
    <property type="match status" value="1"/>
</dbReference>
<dbReference type="InterPro" id="IPR003661">
    <property type="entry name" value="HisK_dim/P_dom"/>
</dbReference>
<dbReference type="CDD" id="cd00075">
    <property type="entry name" value="HATPase"/>
    <property type="match status" value="1"/>
</dbReference>
<proteinExistence type="predicted"/>
<evidence type="ECO:0000313" key="8">
    <source>
        <dbReference type="EMBL" id="MFC7057797.1"/>
    </source>
</evidence>
<dbReference type="SUPFAM" id="SSF47384">
    <property type="entry name" value="Homodimeric domain of signal transducing histidine kinase"/>
    <property type="match status" value="1"/>
</dbReference>
<dbReference type="Gene3D" id="1.10.287.130">
    <property type="match status" value="1"/>
</dbReference>
<dbReference type="SMART" id="SM00387">
    <property type="entry name" value="HATPase_c"/>
    <property type="match status" value="1"/>
</dbReference>
<evidence type="ECO:0000256" key="5">
    <source>
        <dbReference type="ARBA" id="ARBA00022777"/>
    </source>
</evidence>
<evidence type="ECO:0000256" key="4">
    <source>
        <dbReference type="ARBA" id="ARBA00022679"/>
    </source>
</evidence>
<comment type="catalytic activity">
    <reaction evidence="1">
        <text>ATP + protein L-histidine = ADP + protein N-phospho-L-histidine.</text>
        <dbReference type="EC" id="2.7.13.3"/>
    </reaction>
</comment>
<gene>
    <name evidence="8" type="ORF">ACFQQG_05985</name>
</gene>
<dbReference type="SMART" id="SM00388">
    <property type="entry name" value="HisKA"/>
    <property type="match status" value="1"/>
</dbReference>
<dbReference type="SUPFAM" id="SSF55874">
    <property type="entry name" value="ATPase domain of HSP90 chaperone/DNA topoisomerase II/histidine kinase"/>
    <property type="match status" value="1"/>
</dbReference>
<dbReference type="PANTHER" id="PTHR43711:SF1">
    <property type="entry name" value="HISTIDINE KINASE 1"/>
    <property type="match status" value="1"/>
</dbReference>
<keyword evidence="6" id="KW-0902">Two-component regulatory system</keyword>
<sequence>MENGTSLEALSADHLPVPVCRFVFDDDEVVVRETNSPFDEQFGAVERNESLTEVFEQLDSDCLHALRDGQQFTIDGGTSQYQVDVTLPAESTDGYLVFSKRTDDSSVAATDAFQDGIAVDHVASVVSHDLRNPLDVARARLQAAREFEEPEHFDHVEQAHERMERIIQDVLTLARGEDVVDPDETVDLGVVAEQAWETVETNGATLTVEDELPTALADSDRVSRLFENLFRNSVEHGESDTGTVDVTVGKLNDGFYVADDGPGIPTDRRQRVLEPGYSSDEHGTGLGLAIVARIADLHGWQITVTDADSGGARFELHGVAGQ</sequence>
<dbReference type="Gene3D" id="3.30.565.10">
    <property type="entry name" value="Histidine kinase-like ATPase, C-terminal domain"/>
    <property type="match status" value="1"/>
</dbReference>
<evidence type="ECO:0000256" key="3">
    <source>
        <dbReference type="ARBA" id="ARBA00022553"/>
    </source>
</evidence>
<reference evidence="8 9" key="1">
    <citation type="journal article" date="2019" name="Int. J. Syst. Evol. Microbiol.">
        <title>The Global Catalogue of Microorganisms (GCM) 10K type strain sequencing project: providing services to taxonomists for standard genome sequencing and annotation.</title>
        <authorList>
            <consortium name="The Broad Institute Genomics Platform"/>
            <consortium name="The Broad Institute Genome Sequencing Center for Infectious Disease"/>
            <person name="Wu L."/>
            <person name="Ma J."/>
        </authorList>
    </citation>
    <scope>NUCLEOTIDE SEQUENCE [LARGE SCALE GENOMIC DNA]</scope>
    <source>
        <strain evidence="8 9">JCM 30072</strain>
    </source>
</reference>
<dbReference type="InterPro" id="IPR005467">
    <property type="entry name" value="His_kinase_dom"/>
</dbReference>
<dbReference type="GO" id="GO:0000160">
    <property type="term" value="P:phosphorelay signal transduction system"/>
    <property type="evidence" value="ECO:0007669"/>
    <property type="project" value="UniProtKB-KW"/>
</dbReference>
<keyword evidence="9" id="KW-1185">Reference proteome</keyword>
<dbReference type="InterPro" id="IPR004358">
    <property type="entry name" value="Sig_transdc_His_kin-like_C"/>
</dbReference>
<dbReference type="EC" id="2.7.13.3" evidence="2"/>
<dbReference type="CDD" id="cd00082">
    <property type="entry name" value="HisKA"/>
    <property type="match status" value="1"/>
</dbReference>
<evidence type="ECO:0000256" key="1">
    <source>
        <dbReference type="ARBA" id="ARBA00000085"/>
    </source>
</evidence>